<evidence type="ECO:0000313" key="3">
    <source>
        <dbReference type="EMBL" id="GFH00957.1"/>
    </source>
</evidence>
<dbReference type="Pfam" id="PF08327">
    <property type="entry name" value="AHSA1"/>
    <property type="match status" value="1"/>
</dbReference>
<comment type="similarity">
    <text evidence="1">Belongs to the AHA1 family.</text>
</comment>
<evidence type="ECO:0000259" key="2">
    <source>
        <dbReference type="Pfam" id="PF08327"/>
    </source>
</evidence>
<dbReference type="Proteomes" id="UP000465304">
    <property type="component" value="Unassembled WGS sequence"/>
</dbReference>
<dbReference type="EMBL" id="BLLB01000002">
    <property type="protein sequence ID" value="GFH00957.1"/>
    <property type="molecule type" value="Genomic_DNA"/>
</dbReference>
<proteinExistence type="inferred from homology"/>
<organism evidence="3 4">
    <name type="scientific">Mycolicibacterium hippocampi</name>
    <dbReference type="NCBI Taxonomy" id="659824"/>
    <lineage>
        <taxon>Bacteria</taxon>
        <taxon>Bacillati</taxon>
        <taxon>Actinomycetota</taxon>
        <taxon>Actinomycetes</taxon>
        <taxon>Mycobacteriales</taxon>
        <taxon>Mycobacteriaceae</taxon>
        <taxon>Mycolicibacterium</taxon>
    </lineage>
</organism>
<dbReference type="InterPro" id="IPR013538">
    <property type="entry name" value="ASHA1/2-like_C"/>
</dbReference>
<gene>
    <name evidence="3" type="ORF">MHIP_14400</name>
</gene>
<reference evidence="3 4" key="1">
    <citation type="journal article" date="2019" name="Emerg. Microbes Infect.">
        <title>Comprehensive subspecies identification of 175 nontuberculous mycobacteria species based on 7547 genomic profiles.</title>
        <authorList>
            <person name="Matsumoto Y."/>
            <person name="Kinjo T."/>
            <person name="Motooka D."/>
            <person name="Nabeya D."/>
            <person name="Jung N."/>
            <person name="Uechi K."/>
            <person name="Horii T."/>
            <person name="Iida T."/>
            <person name="Fujita J."/>
            <person name="Nakamura S."/>
        </authorList>
    </citation>
    <scope>NUCLEOTIDE SEQUENCE [LARGE SCALE GENOMIC DNA]</scope>
    <source>
        <strain evidence="3 4">JCM 30996</strain>
    </source>
</reference>
<dbReference type="AlphaFoldDB" id="A0A7I9ZJS2"/>
<keyword evidence="4" id="KW-1185">Reference proteome</keyword>
<dbReference type="RefSeq" id="WP_205390322.1">
    <property type="nucleotide sequence ID" value="NZ_BLLB01000002.1"/>
</dbReference>
<comment type="caution">
    <text evidence="3">The sequence shown here is derived from an EMBL/GenBank/DDBJ whole genome shotgun (WGS) entry which is preliminary data.</text>
</comment>
<dbReference type="CDD" id="cd07814">
    <property type="entry name" value="SRPBCC_CalC_Aha1-like"/>
    <property type="match status" value="1"/>
</dbReference>
<accession>A0A7I9ZJS2</accession>
<evidence type="ECO:0000256" key="1">
    <source>
        <dbReference type="ARBA" id="ARBA00006817"/>
    </source>
</evidence>
<feature type="domain" description="Activator of Hsp90 ATPase homologue 1/2-like C-terminal" evidence="2">
    <location>
        <begin position="22"/>
        <end position="141"/>
    </location>
</feature>
<protein>
    <recommendedName>
        <fullName evidence="2">Activator of Hsp90 ATPase homologue 1/2-like C-terminal domain-containing protein</fullName>
    </recommendedName>
</protein>
<evidence type="ECO:0000313" key="4">
    <source>
        <dbReference type="Proteomes" id="UP000465304"/>
    </source>
</evidence>
<dbReference type="InterPro" id="IPR023393">
    <property type="entry name" value="START-like_dom_sf"/>
</dbReference>
<sequence>MALKKDDNGRRWVEMEFLVPGTPEQVWQAIATGPGMAAWFAPTTVEEHVGGAIEFDFGCGATSSGLVTEWDPPVRLGYEEHGWSGEAPPVATEVVVTSRSGDRCVVRMVHSLFTDRDDWDDELESFETGWPGFFEVLRLYLAHFAGQPAAGVRVMTVHPGGLAAAWASLAAALGLSGLDVASTWRTPAGVPPLEGIVERVHQDSQNREVMVRLAAPNPGVAVVGSFGTGEQTSVMVSIYFYGAEAATVAASEKARWEAWMADLVPVTGPQR</sequence>
<name>A0A7I9ZJS2_9MYCO</name>
<dbReference type="Gene3D" id="3.30.530.20">
    <property type="match status" value="1"/>
</dbReference>
<dbReference type="SUPFAM" id="SSF55961">
    <property type="entry name" value="Bet v1-like"/>
    <property type="match status" value="1"/>
</dbReference>